<evidence type="ECO:0000313" key="2">
    <source>
        <dbReference type="Proteomes" id="UP000012042"/>
    </source>
</evidence>
<evidence type="ECO:0000313" key="1">
    <source>
        <dbReference type="EMBL" id="BAN07107.1"/>
    </source>
</evidence>
<organism evidence="1 2">
    <name type="scientific">Levilactobacillus brevis KB290</name>
    <dbReference type="NCBI Taxonomy" id="1001583"/>
    <lineage>
        <taxon>Bacteria</taxon>
        <taxon>Bacillati</taxon>
        <taxon>Bacillota</taxon>
        <taxon>Bacilli</taxon>
        <taxon>Lactobacillales</taxon>
        <taxon>Lactobacillaceae</taxon>
        <taxon>Levilactobacillus</taxon>
    </lineage>
</organism>
<gene>
    <name evidence="1" type="ORF">LVISKB_1472</name>
</gene>
<dbReference type="AlphaFoldDB" id="M5AFL6"/>
<sequence length="142" mass="16037">MTTVLKINHARMRHQFINGGTFMTTIKVIGDILSGNYQPTLTGNRIVDASLIDHFCQNLAATLHLPPIAVTAEHHWNFKVDPTVLYLVDQRIIQVTDRLLEHHNVIAVTHSDLLRGQVTLAQNQLQSKHLINTNKKDVQSFS</sequence>
<dbReference type="HOGENOM" id="CLU_1956793_0_0_9"/>
<reference evidence="1 2" key="1">
    <citation type="journal article" date="2013" name="PLoS ONE">
        <title>Genomic Analysis by Deep Sequencing of the Probiotic Lactobacillus brevis KB290 Harboring Nine Plasmids Reveals Genomic Stability.</title>
        <authorList>
            <person name="Fukao M."/>
            <person name="Oshima K."/>
            <person name="Morita H."/>
            <person name="Toh H."/>
            <person name="Suda W."/>
            <person name="Kim S.W."/>
            <person name="Suzuki S."/>
            <person name="Yakabe T."/>
            <person name="Hattori M."/>
            <person name="Yajima N."/>
        </authorList>
    </citation>
    <scope>NUCLEOTIDE SEQUENCE [LARGE SCALE GENOMIC DNA]</scope>
    <source>
        <strain evidence="1 2">KB290</strain>
    </source>
</reference>
<dbReference type="Proteomes" id="UP000012042">
    <property type="component" value="Chromosome"/>
</dbReference>
<proteinExistence type="predicted"/>
<protein>
    <submittedName>
        <fullName evidence="1">Uncharacterized protein</fullName>
    </submittedName>
</protein>
<dbReference type="KEGG" id="lbk:LVISKB_1472"/>
<name>M5AFL6_LEVBR</name>
<dbReference type="PATRIC" id="fig|1001583.3.peg.1454"/>
<accession>M5AFL6</accession>
<dbReference type="EMBL" id="AP012167">
    <property type="protein sequence ID" value="BAN07107.1"/>
    <property type="molecule type" value="Genomic_DNA"/>
</dbReference>